<dbReference type="GO" id="GO:0005737">
    <property type="term" value="C:cytoplasm"/>
    <property type="evidence" value="ECO:0007669"/>
    <property type="project" value="TreeGrafter"/>
</dbReference>
<dbReference type="SUPFAM" id="SSF54631">
    <property type="entry name" value="CBS-domain pair"/>
    <property type="match status" value="1"/>
</dbReference>
<evidence type="ECO:0000256" key="5">
    <source>
        <dbReference type="ARBA" id="ARBA00023122"/>
    </source>
</evidence>
<keyword evidence="2" id="KW-0479">Metal-binding</keyword>
<dbReference type="UniPathway" id="UPA00601">
    <property type="reaction ID" value="UER00295"/>
</dbReference>
<evidence type="ECO:0000256" key="11">
    <source>
        <dbReference type="PIRSR" id="PIRSR000130-4"/>
    </source>
</evidence>
<dbReference type="CDD" id="cd04601">
    <property type="entry name" value="CBS_pair_IMPDH"/>
    <property type="match status" value="1"/>
</dbReference>
<evidence type="ECO:0000256" key="4">
    <source>
        <dbReference type="ARBA" id="ARBA00023002"/>
    </source>
</evidence>
<organism evidence="14 15">
    <name type="scientific">Trichogramma brassicae</name>
    <dbReference type="NCBI Taxonomy" id="86971"/>
    <lineage>
        <taxon>Eukaryota</taxon>
        <taxon>Metazoa</taxon>
        <taxon>Ecdysozoa</taxon>
        <taxon>Arthropoda</taxon>
        <taxon>Hexapoda</taxon>
        <taxon>Insecta</taxon>
        <taxon>Pterygota</taxon>
        <taxon>Neoptera</taxon>
        <taxon>Endopterygota</taxon>
        <taxon>Hymenoptera</taxon>
        <taxon>Apocrita</taxon>
        <taxon>Proctotrupomorpha</taxon>
        <taxon>Chalcidoidea</taxon>
        <taxon>Trichogrammatidae</taxon>
        <taxon>Trichogramma</taxon>
    </lineage>
</organism>
<comment type="catalytic activity">
    <reaction evidence="9">
        <text>IMP + NAD(+) + H2O = XMP + NADH + H(+)</text>
        <dbReference type="Rhea" id="RHEA:11708"/>
        <dbReference type="ChEBI" id="CHEBI:15377"/>
        <dbReference type="ChEBI" id="CHEBI:15378"/>
        <dbReference type="ChEBI" id="CHEBI:57464"/>
        <dbReference type="ChEBI" id="CHEBI:57540"/>
        <dbReference type="ChEBI" id="CHEBI:57945"/>
        <dbReference type="ChEBI" id="CHEBI:58053"/>
        <dbReference type="EC" id="1.1.1.205"/>
    </reaction>
</comment>
<dbReference type="PROSITE" id="PS51371">
    <property type="entry name" value="CBS"/>
    <property type="match status" value="1"/>
</dbReference>
<dbReference type="AlphaFoldDB" id="A0A6H5IVF1"/>
<dbReference type="EC" id="1.1.1.205" evidence="7"/>
<feature type="binding site" description="in other chain" evidence="11">
    <location>
        <position position="408"/>
    </location>
    <ligand>
        <name>K(+)</name>
        <dbReference type="ChEBI" id="CHEBI:29103"/>
        <note>ligand shared between two tetrameric partners</note>
    </ligand>
</feature>
<dbReference type="SMART" id="SM00116">
    <property type="entry name" value="CBS"/>
    <property type="match status" value="2"/>
</dbReference>
<keyword evidence="5 12" id="KW-0129">CBS domain</keyword>
<evidence type="ECO:0000256" key="10">
    <source>
        <dbReference type="PIRSR" id="PIRSR000130-1"/>
    </source>
</evidence>
<sequence length="559" mass="61113">MERWRAVFPEKGLGNARRNRYGCPIKTRMPHFQSSSAGGSYRLCLSFRCRLSPKTDRQSEFFDIYNRASLSMLNKRKIGTIAMKEGLSAEELFVTGDGLAYDDFIILPGCINFKLNQVELGSRLTRKIALKTPFVLAPGVSSADTAIRAALAGGIGFIDDTTLTAQDQAKQVEKVKSYEYGFIREPVCLSAESRVADLKLLKYLRGFSGYPITKDGRPGSQLLGIVTARDVDLRYAEFDSTKLEVFMTPLDQLVVAKEGVSLAEAVAKLEESRKARLPVLNEAGELVALVSRTDLRKNQNYANASKDEQGRLRVGAALRRSRSTEELRSAMWLLSDAGVDVVLLELPENQLESVQWAKQNLPHIELIAGNVVTLAQARHYIVAGADALKVGRSVDHEHRLRRQDHLLCGSSTAVGRASATAVYKVAEFATRASGLPVLADDATVLNTGHVLKALCLGASGVMLGSKLFAGMAKLAKNTVKKEAADATAAVAEQPPREPGTGAESCCKARDFRLDAQMLLDSMPYLQCGLKYALQDIGSRSLEELRAMVYDGDVRFEKTS</sequence>
<dbReference type="GO" id="GO:0046872">
    <property type="term" value="F:metal ion binding"/>
    <property type="evidence" value="ECO:0007669"/>
    <property type="project" value="UniProtKB-KW"/>
</dbReference>
<evidence type="ECO:0000256" key="1">
    <source>
        <dbReference type="ARBA" id="ARBA00005502"/>
    </source>
</evidence>
<dbReference type="InterPro" id="IPR005990">
    <property type="entry name" value="IMP_DH"/>
</dbReference>
<evidence type="ECO:0000256" key="12">
    <source>
        <dbReference type="PROSITE-ProRule" id="PRU00703"/>
    </source>
</evidence>
<evidence type="ECO:0000259" key="13">
    <source>
        <dbReference type="PROSITE" id="PS51371"/>
    </source>
</evidence>
<dbReference type="InterPro" id="IPR001093">
    <property type="entry name" value="IMP_DH_GMPRt"/>
</dbReference>
<keyword evidence="3" id="KW-0332">GMP biosynthesis</keyword>
<evidence type="ECO:0000256" key="6">
    <source>
        <dbReference type="ARBA" id="ARBA00024330"/>
    </source>
</evidence>
<dbReference type="GO" id="GO:0003938">
    <property type="term" value="F:IMP dehydrogenase activity"/>
    <property type="evidence" value="ECO:0007669"/>
    <property type="project" value="UniProtKB-EC"/>
</dbReference>
<dbReference type="Gene3D" id="3.20.20.70">
    <property type="entry name" value="Aldolase class I"/>
    <property type="match status" value="1"/>
</dbReference>
<keyword evidence="4" id="KW-0560">Oxidoreductase</keyword>
<evidence type="ECO:0000256" key="7">
    <source>
        <dbReference type="ARBA" id="ARBA00024384"/>
    </source>
</evidence>
<proteinExistence type="inferred from homology"/>
<keyword evidence="3" id="KW-0658">Purine biosynthesis</keyword>
<comment type="function">
    <text evidence="8">Catalyzes the conversion of inosine 5'-phosphate (IMP) to xanthosine 5'-phosphate (XMP), the first committed and rate-limiting step in the de novo synthesis of guanine nucleotides, and therefore plays an important role in the regulation of cell growth. Could also have a single-stranded nucleic acid-binding activity and could play a role in RNA and/or DNA metabolism. It may also have a role in the development of malignancy and the growth progression of some tumors.</text>
</comment>
<dbReference type="OrthoDB" id="10300323at2759"/>
<accession>A0A6H5IVF1</accession>
<comment type="similarity">
    <text evidence="1">Belongs to the IMPDH/GMPR family.</text>
</comment>
<evidence type="ECO:0000313" key="14">
    <source>
        <dbReference type="EMBL" id="CAB0041464.1"/>
    </source>
</evidence>
<name>A0A6H5IVF1_9HYME</name>
<evidence type="ECO:0000313" key="15">
    <source>
        <dbReference type="Proteomes" id="UP000479190"/>
    </source>
</evidence>
<feature type="domain" description="CBS" evidence="13">
    <location>
        <begin position="247"/>
        <end position="305"/>
    </location>
</feature>
<gene>
    <name evidence="14" type="ORF">TBRA_LOCUS13132</name>
</gene>
<evidence type="ECO:0000256" key="2">
    <source>
        <dbReference type="ARBA" id="ARBA00022723"/>
    </source>
</evidence>
<dbReference type="FunFam" id="3.20.20.70:FF:000424">
    <property type="entry name" value="Inosine-5'-monophosphate dehydrogenase 2"/>
    <property type="match status" value="1"/>
</dbReference>
<feature type="active site" description="Proton acceptor" evidence="10">
    <location>
        <position position="496"/>
    </location>
</feature>
<dbReference type="Pfam" id="PF00478">
    <property type="entry name" value="IMPDH"/>
    <property type="match status" value="1"/>
</dbReference>
<dbReference type="SMART" id="SM01240">
    <property type="entry name" value="IMPDH"/>
    <property type="match status" value="1"/>
</dbReference>
<dbReference type="Pfam" id="PF00571">
    <property type="entry name" value="CBS"/>
    <property type="match status" value="1"/>
</dbReference>
<dbReference type="InterPro" id="IPR000644">
    <property type="entry name" value="CBS_dom"/>
</dbReference>
<dbReference type="SUPFAM" id="SSF51412">
    <property type="entry name" value="Inosine monophosphate dehydrogenase (IMPDH)"/>
    <property type="match status" value="1"/>
</dbReference>
<dbReference type="EMBL" id="CADCXV010001116">
    <property type="protein sequence ID" value="CAB0041464.1"/>
    <property type="molecule type" value="Genomic_DNA"/>
</dbReference>
<reference evidence="14 15" key="1">
    <citation type="submission" date="2020-02" db="EMBL/GenBank/DDBJ databases">
        <authorList>
            <person name="Ferguson B K."/>
        </authorList>
    </citation>
    <scope>NUCLEOTIDE SEQUENCE [LARGE SCALE GENOMIC DNA]</scope>
</reference>
<dbReference type="GO" id="GO:0006177">
    <property type="term" value="P:GMP biosynthetic process"/>
    <property type="evidence" value="ECO:0007669"/>
    <property type="project" value="UniProtKB-KW"/>
</dbReference>
<evidence type="ECO:0000256" key="8">
    <source>
        <dbReference type="ARBA" id="ARBA00046101"/>
    </source>
</evidence>
<dbReference type="Proteomes" id="UP000479190">
    <property type="component" value="Unassembled WGS sequence"/>
</dbReference>
<dbReference type="PIRSF" id="PIRSF000130">
    <property type="entry name" value="IMPDH"/>
    <property type="match status" value="1"/>
</dbReference>
<dbReference type="GO" id="GO:0006183">
    <property type="term" value="P:GTP biosynthetic process"/>
    <property type="evidence" value="ECO:0007669"/>
    <property type="project" value="TreeGrafter"/>
</dbReference>
<evidence type="ECO:0000256" key="9">
    <source>
        <dbReference type="ARBA" id="ARBA00048028"/>
    </source>
</evidence>
<feature type="active site" description="Thioimidate intermediate" evidence="10">
    <location>
        <position position="408"/>
    </location>
</feature>
<dbReference type="PANTHER" id="PTHR11911:SF111">
    <property type="entry name" value="INOSINE-5'-MONOPHOSPHATE DEHYDROGENASE"/>
    <property type="match status" value="1"/>
</dbReference>
<dbReference type="PANTHER" id="PTHR11911">
    <property type="entry name" value="INOSINE-5-MONOPHOSPHATE DEHYDROGENASE RELATED"/>
    <property type="match status" value="1"/>
</dbReference>
<keyword evidence="15" id="KW-1185">Reference proteome</keyword>
<comment type="pathway">
    <text evidence="6">Purine metabolism; XMP biosynthesis via de novo pathway; XMP from IMP: step 1/1.</text>
</comment>
<dbReference type="InterPro" id="IPR013785">
    <property type="entry name" value="Aldolase_TIM"/>
</dbReference>
<keyword evidence="11" id="KW-0630">Potassium</keyword>
<dbReference type="InterPro" id="IPR046342">
    <property type="entry name" value="CBS_dom_sf"/>
</dbReference>
<evidence type="ECO:0000256" key="3">
    <source>
        <dbReference type="ARBA" id="ARBA00022749"/>
    </source>
</evidence>
<protein>
    <recommendedName>
        <fullName evidence="7">IMP dehydrogenase</fullName>
        <ecNumber evidence="7">1.1.1.205</ecNumber>
    </recommendedName>
</protein>